<dbReference type="GO" id="GO:0004565">
    <property type="term" value="F:beta-galactosidase activity"/>
    <property type="evidence" value="ECO:0007669"/>
    <property type="project" value="UniProtKB-EC"/>
</dbReference>
<evidence type="ECO:0000256" key="6">
    <source>
        <dbReference type="PIRNR" id="PIRNR001084"/>
    </source>
</evidence>
<evidence type="ECO:0000256" key="8">
    <source>
        <dbReference type="PIRSR" id="PIRSR001084-3"/>
    </source>
</evidence>
<dbReference type="OrthoDB" id="9800974at2"/>
<gene>
    <name evidence="12" type="ORF">SCA03_19610</name>
</gene>
<dbReference type="InterPro" id="IPR003476">
    <property type="entry name" value="Glyco_hydro_42"/>
</dbReference>
<dbReference type="Gene3D" id="3.40.50.880">
    <property type="match status" value="1"/>
</dbReference>
<dbReference type="CDD" id="cd03143">
    <property type="entry name" value="A4_beta-galactosidase_middle_domain"/>
    <property type="match status" value="1"/>
</dbReference>
<feature type="binding site" evidence="7">
    <location>
        <position position="304"/>
    </location>
    <ligand>
        <name>substrate</name>
    </ligand>
</feature>
<dbReference type="Proteomes" id="UP000319210">
    <property type="component" value="Unassembled WGS sequence"/>
</dbReference>
<proteinExistence type="inferred from homology"/>
<dbReference type="PANTHER" id="PTHR36447:SF1">
    <property type="entry name" value="BETA-GALACTOSIDASE GANA"/>
    <property type="match status" value="1"/>
</dbReference>
<sequence length="661" mass="69397">MHYGGDWNPEQWPEKTWGEDVRLMTEAGITLVRTGTHGWARTEPAPGAWDFGWLDRALDLLADAGVDVVLSTMTGGPPPWLLRRHPEAAPDGTACPSGPVRHTYATRLVEQLARRYGDHPAVALWHIGDVYGSGHGCARPCGCEACEEAFREWLRARYGSLDALNSAWTTAVRSQTYGAWEEVRLPGHAGSAGECAPDPARLLDRRRFTHDALLGCFLAEREVLRALTPEVPVTTGFLPLDGSVDQFGWARHQDVVALGPAAGSGEAAGTGGPLAAAAAFDAARGAGGGQPWMLLDHGPAEGPWPPGALRLRAWQAVAQGADAVLPAPWRQPRGGAGRFRAALVPHAGTASRMFTEARALGHELAAAPAELEGSRVSAVRAALVLDWPSRWALEQSPAAGLDAPGLLLRYHAPLLRSHVACDVVPPGRDLTGPGYRLVVVPHLHLLSVLDARRLAGYVRGGGHLLVGCCSGIVDESARLHGNGWAAPLRELLGVTVEEPWPLAEGVTVPVEGGPAGSGHGSAWAEVLTLDGAEAVARFTGGPAAGGPAVTRHSYGDGVAWYVATRLDAGALERLLGAACARAGAEPVLPGLPREVQAAERRAADGARFVLLLNHGARQARCRLPQPMRDVLTPGRDADAPVYQVTLPPGGVAVLSAAPPGA</sequence>
<evidence type="ECO:0000259" key="11">
    <source>
        <dbReference type="Pfam" id="PF08533"/>
    </source>
</evidence>
<dbReference type="InterPro" id="IPR013780">
    <property type="entry name" value="Glyco_hydro_b"/>
</dbReference>
<dbReference type="InterPro" id="IPR013529">
    <property type="entry name" value="Glyco_hydro_42_N"/>
</dbReference>
<evidence type="ECO:0000256" key="4">
    <source>
        <dbReference type="ARBA" id="ARBA00022801"/>
    </source>
</evidence>
<keyword evidence="4 6" id="KW-0378">Hydrolase</keyword>
<comment type="caution">
    <text evidence="12">The sequence shown here is derived from an EMBL/GenBank/DDBJ whole genome shotgun (WGS) entry which is preliminary data.</text>
</comment>
<dbReference type="AlphaFoldDB" id="A0A4Y3QZQ4"/>
<dbReference type="InterPro" id="IPR029062">
    <property type="entry name" value="Class_I_gatase-like"/>
</dbReference>
<dbReference type="GO" id="GO:0006012">
    <property type="term" value="P:galactose metabolic process"/>
    <property type="evidence" value="ECO:0007669"/>
    <property type="project" value="InterPro"/>
</dbReference>
<dbReference type="Pfam" id="PF08532">
    <property type="entry name" value="Glyco_hydro_42M"/>
    <property type="match status" value="1"/>
</dbReference>
<dbReference type="GO" id="GO:0009341">
    <property type="term" value="C:beta-galactosidase complex"/>
    <property type="evidence" value="ECO:0007669"/>
    <property type="project" value="InterPro"/>
</dbReference>
<keyword evidence="8" id="KW-0862">Zinc</keyword>
<evidence type="ECO:0000256" key="2">
    <source>
        <dbReference type="ARBA" id="ARBA00005940"/>
    </source>
</evidence>
<feature type="binding site" evidence="8">
    <location>
        <position position="143"/>
    </location>
    <ligand>
        <name>Zn(2+)</name>
        <dbReference type="ChEBI" id="CHEBI:29105"/>
    </ligand>
</feature>
<dbReference type="EC" id="3.2.1.23" evidence="3 6"/>
<dbReference type="Pfam" id="PF08533">
    <property type="entry name" value="Glyco_hydro_42C"/>
    <property type="match status" value="1"/>
</dbReference>
<evidence type="ECO:0000259" key="10">
    <source>
        <dbReference type="Pfam" id="PF08532"/>
    </source>
</evidence>
<dbReference type="InterPro" id="IPR017853">
    <property type="entry name" value="GH"/>
</dbReference>
<dbReference type="PANTHER" id="PTHR36447">
    <property type="entry name" value="BETA-GALACTOSIDASE GANA"/>
    <property type="match status" value="1"/>
</dbReference>
<dbReference type="RefSeq" id="WP_086814782.1">
    <property type="nucleotide sequence ID" value="NZ_BJMM01000007.1"/>
</dbReference>
<dbReference type="GO" id="GO:0046872">
    <property type="term" value="F:metal ion binding"/>
    <property type="evidence" value="ECO:0007669"/>
    <property type="project" value="UniProtKB-KW"/>
</dbReference>
<comment type="catalytic activity">
    <reaction evidence="1 6">
        <text>Hydrolysis of terminal non-reducing beta-D-galactose residues in beta-D-galactosides.</text>
        <dbReference type="EC" id="3.2.1.23"/>
    </reaction>
</comment>
<feature type="domain" description="Beta-galactosidase trimerisation" evidence="10">
    <location>
        <begin position="380"/>
        <end position="582"/>
    </location>
</feature>
<reference evidence="12 13" key="1">
    <citation type="submission" date="2019-06" db="EMBL/GenBank/DDBJ databases">
        <title>Whole genome shotgun sequence of Streptomyces cacaoi subsp. cacaoi NBRC 12748.</title>
        <authorList>
            <person name="Hosoyama A."/>
            <person name="Uohara A."/>
            <person name="Ohji S."/>
            <person name="Ichikawa N."/>
        </authorList>
    </citation>
    <scope>NUCLEOTIDE SEQUENCE [LARGE SCALE GENOMIC DNA]</scope>
    <source>
        <strain evidence="12 13">NBRC 12748</strain>
    </source>
</reference>
<evidence type="ECO:0000256" key="7">
    <source>
        <dbReference type="PIRSR" id="PIRSR001084-2"/>
    </source>
</evidence>
<keyword evidence="13" id="KW-1185">Reference proteome</keyword>
<feature type="domain" description="Beta-galactosidase C-terminal" evidence="11">
    <location>
        <begin position="599"/>
        <end position="655"/>
    </location>
</feature>
<evidence type="ECO:0000256" key="5">
    <source>
        <dbReference type="ARBA" id="ARBA00023295"/>
    </source>
</evidence>
<dbReference type="Gene3D" id="3.20.20.80">
    <property type="entry name" value="Glycosidases"/>
    <property type="match status" value="1"/>
</dbReference>
<dbReference type="SUPFAM" id="SSF51445">
    <property type="entry name" value="(Trans)glycosidases"/>
    <property type="match status" value="1"/>
</dbReference>
<dbReference type="EMBL" id="BJMM01000007">
    <property type="protein sequence ID" value="GEB49410.1"/>
    <property type="molecule type" value="Genomic_DNA"/>
</dbReference>
<dbReference type="SUPFAM" id="SSF52317">
    <property type="entry name" value="Class I glutamine amidotransferase-like"/>
    <property type="match status" value="1"/>
</dbReference>
<dbReference type="Gene3D" id="2.60.40.1180">
    <property type="entry name" value="Golgi alpha-mannosidase II"/>
    <property type="match status" value="1"/>
</dbReference>
<keyword evidence="8" id="KW-0479">Metal-binding</keyword>
<dbReference type="Pfam" id="PF02449">
    <property type="entry name" value="Glyco_hydro_42"/>
    <property type="match status" value="1"/>
</dbReference>
<dbReference type="PIRSF" id="PIRSF001084">
    <property type="entry name" value="B-galactosidase"/>
    <property type="match status" value="1"/>
</dbReference>
<evidence type="ECO:0000256" key="1">
    <source>
        <dbReference type="ARBA" id="ARBA00001412"/>
    </source>
</evidence>
<feature type="binding site" evidence="8">
    <location>
        <position position="146"/>
    </location>
    <ligand>
        <name>Zn(2+)</name>
        <dbReference type="ChEBI" id="CHEBI:29105"/>
    </ligand>
</feature>
<comment type="similarity">
    <text evidence="2 6">Belongs to the glycosyl hydrolase 42 family.</text>
</comment>
<organism evidence="12 13">
    <name type="scientific">Streptomyces cacaoi</name>
    <dbReference type="NCBI Taxonomy" id="1898"/>
    <lineage>
        <taxon>Bacteria</taxon>
        <taxon>Bacillati</taxon>
        <taxon>Actinomycetota</taxon>
        <taxon>Actinomycetes</taxon>
        <taxon>Kitasatosporales</taxon>
        <taxon>Streptomycetaceae</taxon>
        <taxon>Streptomyces</taxon>
    </lineage>
</organism>
<evidence type="ECO:0000259" key="9">
    <source>
        <dbReference type="Pfam" id="PF02449"/>
    </source>
</evidence>
<evidence type="ECO:0000313" key="12">
    <source>
        <dbReference type="EMBL" id="GEB49410.1"/>
    </source>
</evidence>
<dbReference type="InterPro" id="IPR013739">
    <property type="entry name" value="Beta_galactosidase_C"/>
</dbReference>
<evidence type="ECO:0000313" key="13">
    <source>
        <dbReference type="Proteomes" id="UP000319210"/>
    </source>
</evidence>
<dbReference type="InterPro" id="IPR013738">
    <property type="entry name" value="Beta_galactosidase_Trimer"/>
</dbReference>
<keyword evidence="5 6" id="KW-0326">Glycosidase</keyword>
<feature type="binding site" evidence="8">
    <location>
        <position position="141"/>
    </location>
    <ligand>
        <name>Zn(2+)</name>
        <dbReference type="ChEBI" id="CHEBI:29105"/>
    </ligand>
</feature>
<name>A0A4Y3QZQ4_STRCI</name>
<accession>A0A4Y3QZQ4</accession>
<feature type="binding site" evidence="8">
    <location>
        <position position="95"/>
    </location>
    <ligand>
        <name>Zn(2+)</name>
        <dbReference type="ChEBI" id="CHEBI:29105"/>
    </ligand>
</feature>
<protein>
    <recommendedName>
        <fullName evidence="3 6">Beta-galactosidase</fullName>
        <shortName evidence="6">Beta-gal</shortName>
        <ecNumber evidence="3 6">3.2.1.23</ecNumber>
    </recommendedName>
</protein>
<evidence type="ECO:0000256" key="3">
    <source>
        <dbReference type="ARBA" id="ARBA00012756"/>
    </source>
</evidence>
<feature type="domain" description="Glycoside hydrolase family 42 N-terminal" evidence="9">
    <location>
        <begin position="6"/>
        <end position="365"/>
    </location>
</feature>